<protein>
    <submittedName>
        <fullName evidence="2">Uncharacterized protein</fullName>
    </submittedName>
</protein>
<feature type="region of interest" description="Disordered" evidence="1">
    <location>
        <begin position="1"/>
        <end position="326"/>
    </location>
</feature>
<sequence length="326" mass="34687">MSRDHPNEGYGHHTSAAYRDAPTVPINRLPHQQQSAPAAPTLCAQSHASPWGCSGVAHSALPDPPRANAYAERFIGTVDAKSPTDHSSQRTPPASGAGPLRGPLQPLPTPPSPATRGTTTRPTDHEAGLHVDTRRPVLGDRSTSTNPQPPNRRSNHVATFHTPPPVPALSRGPRSPPRRPARSSSRQQPSAERTVRIRPAYRAPQGRTSRPALGGPRPGRRTAGIRCTLQVHRQQRPDCPTAEDAKRRIALPTPCRRSLEQHRSQQLQERGRQAKAGRTAATSLPGPTVPRSKEPRSPGTSPPCSVVPGSAASGSTTSGTSPRASS</sequence>
<evidence type="ECO:0000313" key="3">
    <source>
        <dbReference type="Proteomes" id="UP000547510"/>
    </source>
</evidence>
<comment type="caution">
    <text evidence="2">The sequence shown here is derived from an EMBL/GenBank/DDBJ whole genome shotgun (WGS) entry which is preliminary data.</text>
</comment>
<proteinExistence type="predicted"/>
<evidence type="ECO:0000313" key="2">
    <source>
        <dbReference type="EMBL" id="MBB5958451.1"/>
    </source>
</evidence>
<dbReference type="AlphaFoldDB" id="A0A841CLM1"/>
<organism evidence="2 3">
    <name type="scientific">Saccharothrix tamanrassetensis</name>
    <dbReference type="NCBI Taxonomy" id="1051531"/>
    <lineage>
        <taxon>Bacteria</taxon>
        <taxon>Bacillati</taxon>
        <taxon>Actinomycetota</taxon>
        <taxon>Actinomycetes</taxon>
        <taxon>Pseudonocardiales</taxon>
        <taxon>Pseudonocardiaceae</taxon>
        <taxon>Saccharothrix</taxon>
    </lineage>
</organism>
<gene>
    <name evidence="2" type="ORF">FHS29_005059</name>
</gene>
<accession>A0A841CLM1</accession>
<feature type="compositionally biased region" description="Low complexity" evidence="1">
    <location>
        <begin position="182"/>
        <end position="191"/>
    </location>
</feature>
<feature type="compositionally biased region" description="Basic and acidic residues" evidence="1">
    <location>
        <begin position="122"/>
        <end position="138"/>
    </location>
</feature>
<name>A0A841CLM1_9PSEU</name>
<dbReference type="EMBL" id="JACHJN010000008">
    <property type="protein sequence ID" value="MBB5958451.1"/>
    <property type="molecule type" value="Genomic_DNA"/>
</dbReference>
<keyword evidence="3" id="KW-1185">Reference proteome</keyword>
<reference evidence="2 3" key="1">
    <citation type="submission" date="2020-08" db="EMBL/GenBank/DDBJ databases">
        <title>Genomic Encyclopedia of Type Strains, Phase III (KMG-III): the genomes of soil and plant-associated and newly described type strains.</title>
        <authorList>
            <person name="Whitman W."/>
        </authorList>
    </citation>
    <scope>NUCLEOTIDE SEQUENCE [LARGE SCALE GENOMIC DNA]</scope>
    <source>
        <strain evidence="2 3">CECT 8640</strain>
    </source>
</reference>
<dbReference type="Proteomes" id="UP000547510">
    <property type="component" value="Unassembled WGS sequence"/>
</dbReference>
<feature type="compositionally biased region" description="Basic and acidic residues" evidence="1">
    <location>
        <begin position="1"/>
        <end position="11"/>
    </location>
</feature>
<feature type="compositionally biased region" description="Low complexity" evidence="1">
    <location>
        <begin position="308"/>
        <end position="326"/>
    </location>
</feature>
<evidence type="ECO:0000256" key="1">
    <source>
        <dbReference type="SAM" id="MobiDB-lite"/>
    </source>
</evidence>